<keyword evidence="2" id="KW-0808">Transferase</keyword>
<dbReference type="PANTHER" id="PTHR12526:SF572">
    <property type="entry name" value="BLL5144 PROTEIN"/>
    <property type="match status" value="1"/>
</dbReference>
<reference evidence="2 3" key="1">
    <citation type="submission" date="2023-11" db="EMBL/GenBank/DDBJ databases">
        <title>Genome sequence of Microbacterium rhizosphaerae KACC 19337.</title>
        <authorList>
            <person name="Choi H."/>
            <person name="Kim S."/>
            <person name="Kim Y."/>
            <person name="Kwon S.-W."/>
            <person name="Heo J."/>
        </authorList>
    </citation>
    <scope>NUCLEOTIDE SEQUENCE [LARGE SCALE GENOMIC DNA]</scope>
    <source>
        <strain evidence="2 3">KACC 19337</strain>
    </source>
</reference>
<protein>
    <submittedName>
        <fullName evidence="2">Glycosyltransferase</fullName>
        <ecNumber evidence="2">2.4.-.-</ecNumber>
    </submittedName>
</protein>
<gene>
    <name evidence="2" type="ORF">SM116_07435</name>
</gene>
<evidence type="ECO:0000313" key="3">
    <source>
        <dbReference type="Proteomes" id="UP001323798"/>
    </source>
</evidence>
<dbReference type="RefSeq" id="WP_320943811.1">
    <property type="nucleotide sequence ID" value="NZ_CP139368.1"/>
</dbReference>
<dbReference type="PANTHER" id="PTHR12526">
    <property type="entry name" value="GLYCOSYLTRANSFERASE"/>
    <property type="match status" value="1"/>
</dbReference>
<feature type="region of interest" description="Disordered" evidence="1">
    <location>
        <begin position="1"/>
        <end position="32"/>
    </location>
</feature>
<keyword evidence="2" id="KW-0328">Glycosyltransferase</keyword>
<dbReference type="Proteomes" id="UP001323798">
    <property type="component" value="Chromosome"/>
</dbReference>
<dbReference type="GO" id="GO:0016757">
    <property type="term" value="F:glycosyltransferase activity"/>
    <property type="evidence" value="ECO:0007669"/>
    <property type="project" value="UniProtKB-KW"/>
</dbReference>
<dbReference type="SUPFAM" id="SSF53756">
    <property type="entry name" value="UDP-Glycosyltransferase/glycogen phosphorylase"/>
    <property type="match status" value="1"/>
</dbReference>
<evidence type="ECO:0000256" key="1">
    <source>
        <dbReference type="SAM" id="MobiDB-lite"/>
    </source>
</evidence>
<organism evidence="2 3">
    <name type="scientific">Microbacterium rhizosphaerae</name>
    <dbReference type="NCBI Taxonomy" id="1678237"/>
    <lineage>
        <taxon>Bacteria</taxon>
        <taxon>Bacillati</taxon>
        <taxon>Actinomycetota</taxon>
        <taxon>Actinomycetes</taxon>
        <taxon>Micrococcales</taxon>
        <taxon>Microbacteriaceae</taxon>
        <taxon>Microbacterium</taxon>
    </lineage>
</organism>
<accession>A0ABZ0SRP5</accession>
<dbReference type="Pfam" id="PF13692">
    <property type="entry name" value="Glyco_trans_1_4"/>
    <property type="match status" value="1"/>
</dbReference>
<dbReference type="EMBL" id="CP139368">
    <property type="protein sequence ID" value="WPR91110.1"/>
    <property type="molecule type" value="Genomic_DNA"/>
</dbReference>
<name>A0ABZ0SRP5_9MICO</name>
<dbReference type="Gene3D" id="3.40.50.2000">
    <property type="entry name" value="Glycogen Phosphorylase B"/>
    <property type="match status" value="2"/>
</dbReference>
<sequence>MDRIAPPSPCSHEGCRRQTSRHHPQPQELGHTEERVAVTHYGFLSTYPPTRCGLATFTEALAGALTVDSSDTAAIVRVLEAPDDAQPRGIRASVRVAADLVARDRRSMAVAVASLDECDVAVVQHEYGIYGGQDGDEILDVLAAVTTPTIVVLHTVLPAPTSHQRLVLERVCALATSVVVMTSGARDILIEHYAVDAADVHVIPHGVANLAVEVGSPHLRKRILTWGLISPGKGIEWGIRAIAQLGDLDHEVEYVVAGQTHPKVLAHAGESYRTGLTDLIGELGIQSSVHLDGRYLDAGELATLVASADVVLLPYDSRDQATSGVLAEAVAAGIPVVATGFPHAVELLAGGAGIVVAHEDPQSMASALRTILTADDVARRMREVALRAASKTSWPAVADRYRLLFEDLRAAKAA</sequence>
<proteinExistence type="predicted"/>
<dbReference type="EC" id="2.4.-.-" evidence="2"/>
<keyword evidence="3" id="KW-1185">Reference proteome</keyword>
<evidence type="ECO:0000313" key="2">
    <source>
        <dbReference type="EMBL" id="WPR91110.1"/>
    </source>
</evidence>